<evidence type="ECO:0000313" key="1">
    <source>
        <dbReference type="EMBL" id="KAK1510712.1"/>
    </source>
</evidence>
<keyword evidence="2" id="KW-1185">Reference proteome</keyword>
<comment type="caution">
    <text evidence="1">The sequence shown here is derived from an EMBL/GenBank/DDBJ whole genome shotgun (WGS) entry which is preliminary data.</text>
</comment>
<organism evidence="1 2">
    <name type="scientific">Colletotrichum tamarilloi</name>
    <dbReference type="NCBI Taxonomy" id="1209934"/>
    <lineage>
        <taxon>Eukaryota</taxon>
        <taxon>Fungi</taxon>
        <taxon>Dikarya</taxon>
        <taxon>Ascomycota</taxon>
        <taxon>Pezizomycotina</taxon>
        <taxon>Sordariomycetes</taxon>
        <taxon>Hypocreomycetidae</taxon>
        <taxon>Glomerellales</taxon>
        <taxon>Glomerellaceae</taxon>
        <taxon>Colletotrichum</taxon>
        <taxon>Colletotrichum acutatum species complex</taxon>
    </lineage>
</organism>
<accession>A0ABQ9RQR9</accession>
<gene>
    <name evidence="1" type="ORF">CTAM01_01285</name>
</gene>
<evidence type="ECO:0000313" key="2">
    <source>
        <dbReference type="Proteomes" id="UP001227543"/>
    </source>
</evidence>
<dbReference type="RefSeq" id="XP_060387788.1">
    <property type="nucleotide sequence ID" value="XM_060517327.1"/>
</dbReference>
<sequence length="120" mass="13982">MCRERAACVSATGELVYTPAHSLCLVIAGWPASPLGSRSLHSSRQLMLPSVLLTTGLPYSLTQERRQDEMHRWTWSMRVCAYMYLPVSRAMEGSEWKGKVVRRSKWHYRIHQFWWLVVVM</sequence>
<proteinExistence type="predicted"/>
<dbReference type="EMBL" id="MLFU01000003">
    <property type="protein sequence ID" value="KAK1510712.1"/>
    <property type="molecule type" value="Genomic_DNA"/>
</dbReference>
<protein>
    <submittedName>
        <fullName evidence="1">Uncharacterized protein</fullName>
    </submittedName>
</protein>
<dbReference type="Proteomes" id="UP001227543">
    <property type="component" value="Unassembled WGS sequence"/>
</dbReference>
<dbReference type="GeneID" id="85401565"/>
<reference evidence="1 2" key="1">
    <citation type="submission" date="2016-10" db="EMBL/GenBank/DDBJ databases">
        <title>The genome sequence of Colletotrichum fioriniae PJ7.</title>
        <authorList>
            <person name="Baroncelli R."/>
        </authorList>
    </citation>
    <scope>NUCLEOTIDE SEQUENCE [LARGE SCALE GENOMIC DNA]</scope>
    <source>
        <strain evidence="1 2">Tom-12</strain>
    </source>
</reference>
<name>A0ABQ9RQR9_9PEZI</name>